<organism evidence="2 3">
    <name type="scientific">Tulasnella calospora MUT 4182</name>
    <dbReference type="NCBI Taxonomy" id="1051891"/>
    <lineage>
        <taxon>Eukaryota</taxon>
        <taxon>Fungi</taxon>
        <taxon>Dikarya</taxon>
        <taxon>Basidiomycota</taxon>
        <taxon>Agaricomycotina</taxon>
        <taxon>Agaricomycetes</taxon>
        <taxon>Cantharellales</taxon>
        <taxon>Tulasnellaceae</taxon>
        <taxon>Tulasnella</taxon>
    </lineage>
</organism>
<reference evidence="3" key="2">
    <citation type="submission" date="2015-01" db="EMBL/GenBank/DDBJ databases">
        <title>Evolutionary Origins and Diversification of the Mycorrhizal Mutualists.</title>
        <authorList>
            <consortium name="DOE Joint Genome Institute"/>
            <consortium name="Mycorrhizal Genomics Consortium"/>
            <person name="Kohler A."/>
            <person name="Kuo A."/>
            <person name="Nagy L.G."/>
            <person name="Floudas D."/>
            <person name="Copeland A."/>
            <person name="Barry K.W."/>
            <person name="Cichocki N."/>
            <person name="Veneault-Fourrey C."/>
            <person name="LaButti K."/>
            <person name="Lindquist E.A."/>
            <person name="Lipzen A."/>
            <person name="Lundell T."/>
            <person name="Morin E."/>
            <person name="Murat C."/>
            <person name="Riley R."/>
            <person name="Ohm R."/>
            <person name="Sun H."/>
            <person name="Tunlid A."/>
            <person name="Henrissat B."/>
            <person name="Grigoriev I.V."/>
            <person name="Hibbett D.S."/>
            <person name="Martin F."/>
        </authorList>
    </citation>
    <scope>NUCLEOTIDE SEQUENCE [LARGE SCALE GENOMIC DNA]</scope>
    <source>
        <strain evidence="3">MUT 4182</strain>
    </source>
</reference>
<dbReference type="Proteomes" id="UP000054248">
    <property type="component" value="Unassembled WGS sequence"/>
</dbReference>
<evidence type="ECO:0000313" key="3">
    <source>
        <dbReference type="Proteomes" id="UP000054248"/>
    </source>
</evidence>
<accession>A0A0C3Q3W8</accession>
<feature type="compositionally biased region" description="Basic and acidic residues" evidence="1">
    <location>
        <begin position="50"/>
        <end position="71"/>
    </location>
</feature>
<keyword evidence="3" id="KW-1185">Reference proteome</keyword>
<gene>
    <name evidence="2" type="ORF">M407DRAFT_77985</name>
</gene>
<dbReference type="STRING" id="1051891.A0A0C3Q3W8"/>
<proteinExistence type="predicted"/>
<dbReference type="EMBL" id="KN823083">
    <property type="protein sequence ID" value="KIO23510.1"/>
    <property type="molecule type" value="Genomic_DNA"/>
</dbReference>
<reference evidence="2 3" key="1">
    <citation type="submission" date="2014-04" db="EMBL/GenBank/DDBJ databases">
        <authorList>
            <consortium name="DOE Joint Genome Institute"/>
            <person name="Kuo A."/>
            <person name="Girlanda M."/>
            <person name="Perotto S."/>
            <person name="Kohler A."/>
            <person name="Nagy L.G."/>
            <person name="Floudas D."/>
            <person name="Copeland A."/>
            <person name="Barry K.W."/>
            <person name="Cichocki N."/>
            <person name="Veneault-Fourrey C."/>
            <person name="LaButti K."/>
            <person name="Lindquist E.A."/>
            <person name="Lipzen A."/>
            <person name="Lundell T."/>
            <person name="Morin E."/>
            <person name="Murat C."/>
            <person name="Sun H."/>
            <person name="Tunlid A."/>
            <person name="Henrissat B."/>
            <person name="Grigoriev I.V."/>
            <person name="Hibbett D.S."/>
            <person name="Martin F."/>
            <person name="Nordberg H.P."/>
            <person name="Cantor M.N."/>
            <person name="Hua S.X."/>
        </authorList>
    </citation>
    <scope>NUCLEOTIDE SEQUENCE [LARGE SCALE GENOMIC DNA]</scope>
    <source>
        <strain evidence="2 3">MUT 4182</strain>
    </source>
</reference>
<sequence length="71" mass="8588">TEEQKMEEGRRMFSIFAARMFEQRVLQAYREKVAQDRQLQLIKELEEEDRAAADREAKKKKDAEKKKDKKK</sequence>
<feature type="region of interest" description="Disordered" evidence="1">
    <location>
        <begin position="46"/>
        <end position="71"/>
    </location>
</feature>
<protein>
    <submittedName>
        <fullName evidence="2">Uncharacterized protein</fullName>
    </submittedName>
</protein>
<name>A0A0C3Q3W8_9AGAM</name>
<evidence type="ECO:0000313" key="2">
    <source>
        <dbReference type="EMBL" id="KIO23510.1"/>
    </source>
</evidence>
<dbReference type="OrthoDB" id="21629at2759"/>
<evidence type="ECO:0000256" key="1">
    <source>
        <dbReference type="SAM" id="MobiDB-lite"/>
    </source>
</evidence>
<dbReference type="HOGENOM" id="CLU_164187_0_0_1"/>
<feature type="non-terminal residue" evidence="2">
    <location>
        <position position="1"/>
    </location>
</feature>
<dbReference type="AlphaFoldDB" id="A0A0C3Q3W8"/>